<dbReference type="InterPro" id="IPR051402">
    <property type="entry name" value="KPR-Related"/>
</dbReference>
<feature type="domain" description="Ketopantoate reductase C-terminal" evidence="11">
    <location>
        <begin position="178"/>
        <end position="298"/>
    </location>
</feature>
<evidence type="ECO:0000256" key="9">
    <source>
        <dbReference type="RuleBase" id="RU362068"/>
    </source>
</evidence>
<dbReference type="InterPro" id="IPR013332">
    <property type="entry name" value="KPR_N"/>
</dbReference>
<proteinExistence type="inferred from homology"/>
<comment type="pathway">
    <text evidence="1 9">Cofactor biosynthesis; (R)-pantothenate biosynthesis; (R)-pantoate from 3-methyl-2-oxobutanoate: step 2/2.</text>
</comment>
<evidence type="ECO:0000256" key="7">
    <source>
        <dbReference type="ARBA" id="ARBA00032024"/>
    </source>
</evidence>
<dbReference type="SUPFAM" id="SSF48179">
    <property type="entry name" value="6-phosphogluconate dehydrogenase C-terminal domain-like"/>
    <property type="match status" value="1"/>
</dbReference>
<sequence length="311" mass="34002">MKILVVGTGGVGGYFGARLAQAGNDVTFIARGNHLEAIRENGLLVKSINGDVCIKNAHAVDAISDIKHPDLVLTAVKAWQIKEIREEIAQVIHDESIVLPLQNGVLAAKELAEVIPAKNVMGGLCRIFSMIEAPGVINHVGYKPEIVFGEPAGSSSVRTQKLSRLFEQANISYKSSNDIEADVWKKFIFICTSALLAVTKTTYGELRELKETRSMMIGLLNEIYAVSQKAGVNIKAEFIDKTIAVIDSVAYDSTSSLTRDVWEGKPSEIEYQNGTVVKLAEEYGVEVPVNRFVYHVILPMELKTRSLKGNA</sequence>
<dbReference type="Gene3D" id="3.40.50.720">
    <property type="entry name" value="NAD(P)-binding Rossmann-like Domain"/>
    <property type="match status" value="1"/>
</dbReference>
<dbReference type="InterPro" id="IPR013752">
    <property type="entry name" value="KPA_reductase"/>
</dbReference>
<organism evidence="12 13">
    <name type="scientific">Carboxylicivirga marina</name>
    <dbReference type="NCBI Taxonomy" id="2800988"/>
    <lineage>
        <taxon>Bacteria</taxon>
        <taxon>Pseudomonadati</taxon>
        <taxon>Bacteroidota</taxon>
        <taxon>Bacteroidia</taxon>
        <taxon>Marinilabiliales</taxon>
        <taxon>Marinilabiliaceae</taxon>
        <taxon>Carboxylicivirga</taxon>
    </lineage>
</organism>
<comment type="similarity">
    <text evidence="2 9">Belongs to the ketopantoate reductase family.</text>
</comment>
<dbReference type="Proteomes" id="UP000605676">
    <property type="component" value="Unassembled WGS sequence"/>
</dbReference>
<dbReference type="InterPro" id="IPR003710">
    <property type="entry name" value="ApbA"/>
</dbReference>
<evidence type="ECO:0000313" key="13">
    <source>
        <dbReference type="Proteomes" id="UP000605676"/>
    </source>
</evidence>
<dbReference type="EMBL" id="JAENRR010000011">
    <property type="protein sequence ID" value="MBK3517072.1"/>
    <property type="molecule type" value="Genomic_DNA"/>
</dbReference>
<feature type="domain" description="Ketopantoate reductase N-terminal" evidence="10">
    <location>
        <begin position="3"/>
        <end position="151"/>
    </location>
</feature>
<evidence type="ECO:0000256" key="3">
    <source>
        <dbReference type="ARBA" id="ARBA00013014"/>
    </source>
</evidence>
<comment type="function">
    <text evidence="9">Catalyzes the NADPH-dependent reduction of ketopantoate into pantoic acid.</text>
</comment>
<evidence type="ECO:0000259" key="11">
    <source>
        <dbReference type="Pfam" id="PF08546"/>
    </source>
</evidence>
<dbReference type="NCBIfam" id="TIGR00745">
    <property type="entry name" value="apbA_panE"/>
    <property type="match status" value="1"/>
</dbReference>
<evidence type="ECO:0000313" key="12">
    <source>
        <dbReference type="EMBL" id="MBK3517072.1"/>
    </source>
</evidence>
<keyword evidence="13" id="KW-1185">Reference proteome</keyword>
<evidence type="ECO:0000256" key="1">
    <source>
        <dbReference type="ARBA" id="ARBA00004994"/>
    </source>
</evidence>
<evidence type="ECO:0000259" key="10">
    <source>
        <dbReference type="Pfam" id="PF02558"/>
    </source>
</evidence>
<dbReference type="EC" id="1.1.1.169" evidence="3 9"/>
<evidence type="ECO:0000256" key="6">
    <source>
        <dbReference type="ARBA" id="ARBA00023002"/>
    </source>
</evidence>
<keyword evidence="9" id="KW-0566">Pantothenate biosynthesis</keyword>
<reference evidence="12 13" key="1">
    <citation type="submission" date="2021-01" db="EMBL/GenBank/DDBJ databases">
        <title>Carboxyliciviraga sp.nov., isolated from coastal sediments.</title>
        <authorList>
            <person name="Lu D."/>
            <person name="Zhang T."/>
        </authorList>
    </citation>
    <scope>NUCLEOTIDE SEQUENCE [LARGE SCALE GENOMIC DNA]</scope>
    <source>
        <strain evidence="12 13">N1Y132</strain>
    </source>
</reference>
<dbReference type="InterPro" id="IPR036291">
    <property type="entry name" value="NAD(P)-bd_dom_sf"/>
</dbReference>
<evidence type="ECO:0000256" key="2">
    <source>
        <dbReference type="ARBA" id="ARBA00007870"/>
    </source>
</evidence>
<keyword evidence="5 9" id="KW-0521">NADP</keyword>
<dbReference type="Gene3D" id="1.10.1040.10">
    <property type="entry name" value="N-(1-d-carboxylethyl)-l-norvaline Dehydrogenase, domain 2"/>
    <property type="match status" value="1"/>
</dbReference>
<dbReference type="InterPro" id="IPR008927">
    <property type="entry name" value="6-PGluconate_DH-like_C_sf"/>
</dbReference>
<evidence type="ECO:0000256" key="8">
    <source>
        <dbReference type="ARBA" id="ARBA00048793"/>
    </source>
</evidence>
<dbReference type="Pfam" id="PF02558">
    <property type="entry name" value="ApbA"/>
    <property type="match status" value="1"/>
</dbReference>
<dbReference type="RefSeq" id="WP_200464299.1">
    <property type="nucleotide sequence ID" value="NZ_JAENRR010000011.1"/>
</dbReference>
<keyword evidence="6 9" id="KW-0560">Oxidoreductase</keyword>
<evidence type="ECO:0000256" key="4">
    <source>
        <dbReference type="ARBA" id="ARBA00019465"/>
    </source>
</evidence>
<dbReference type="InterPro" id="IPR013328">
    <property type="entry name" value="6PGD_dom2"/>
</dbReference>
<gene>
    <name evidence="12" type="ORF">JIV24_06930</name>
</gene>
<dbReference type="SUPFAM" id="SSF51735">
    <property type="entry name" value="NAD(P)-binding Rossmann-fold domains"/>
    <property type="match status" value="1"/>
</dbReference>
<dbReference type="Pfam" id="PF08546">
    <property type="entry name" value="ApbA_C"/>
    <property type="match status" value="1"/>
</dbReference>
<comment type="catalytic activity">
    <reaction evidence="8 9">
        <text>(R)-pantoate + NADP(+) = 2-dehydropantoate + NADPH + H(+)</text>
        <dbReference type="Rhea" id="RHEA:16233"/>
        <dbReference type="ChEBI" id="CHEBI:11561"/>
        <dbReference type="ChEBI" id="CHEBI:15378"/>
        <dbReference type="ChEBI" id="CHEBI:15980"/>
        <dbReference type="ChEBI" id="CHEBI:57783"/>
        <dbReference type="ChEBI" id="CHEBI:58349"/>
        <dbReference type="EC" id="1.1.1.169"/>
    </reaction>
</comment>
<comment type="caution">
    <text evidence="12">The sequence shown here is derived from an EMBL/GenBank/DDBJ whole genome shotgun (WGS) entry which is preliminary data.</text>
</comment>
<evidence type="ECO:0000256" key="5">
    <source>
        <dbReference type="ARBA" id="ARBA00022857"/>
    </source>
</evidence>
<dbReference type="PANTHER" id="PTHR21708">
    <property type="entry name" value="PROBABLE 2-DEHYDROPANTOATE 2-REDUCTASE"/>
    <property type="match status" value="1"/>
</dbReference>
<dbReference type="PANTHER" id="PTHR21708:SF26">
    <property type="entry name" value="2-DEHYDROPANTOATE 2-REDUCTASE"/>
    <property type="match status" value="1"/>
</dbReference>
<accession>A0ABS1HHN8</accession>
<name>A0ABS1HHN8_9BACT</name>
<protein>
    <recommendedName>
        <fullName evidence="4 9">2-dehydropantoate 2-reductase</fullName>
        <ecNumber evidence="3 9">1.1.1.169</ecNumber>
    </recommendedName>
    <alternativeName>
        <fullName evidence="7 9">Ketopantoate reductase</fullName>
    </alternativeName>
</protein>